<evidence type="ECO:0000313" key="1">
    <source>
        <dbReference type="EMBL" id="RRE43152.1"/>
    </source>
</evidence>
<gene>
    <name evidence="1" type="ORF">EAO28_02450</name>
</gene>
<organism evidence="1 2">
    <name type="scientific">Klebsiella pneumoniae</name>
    <dbReference type="NCBI Taxonomy" id="573"/>
    <lineage>
        <taxon>Bacteria</taxon>
        <taxon>Pseudomonadati</taxon>
        <taxon>Pseudomonadota</taxon>
        <taxon>Gammaproteobacteria</taxon>
        <taxon>Enterobacterales</taxon>
        <taxon>Enterobacteriaceae</taxon>
        <taxon>Klebsiella/Raoultella group</taxon>
        <taxon>Klebsiella</taxon>
        <taxon>Klebsiella pneumoniae complex</taxon>
    </lineage>
</organism>
<name>A0A3P2EFQ0_KLEPN</name>
<protein>
    <submittedName>
        <fullName evidence="1">Uncharacterized protein</fullName>
    </submittedName>
</protein>
<dbReference type="EMBL" id="RCZY01000002">
    <property type="protein sequence ID" value="RRE43152.1"/>
    <property type="molecule type" value="Genomic_DNA"/>
</dbReference>
<evidence type="ECO:0000313" key="2">
    <source>
        <dbReference type="Proteomes" id="UP000272440"/>
    </source>
</evidence>
<dbReference type="AlphaFoldDB" id="A0A3P2EFQ0"/>
<sequence>MSLIIVSNDLSEEVHLVTVANGAATATERLSGASVSAEEMETLFPGFADAVATAGDTAALLGQLGLLNEGFIWAQVSGALS</sequence>
<comment type="caution">
    <text evidence="1">The sequence shown here is derived from an EMBL/GenBank/DDBJ whole genome shotgun (WGS) entry which is preliminary data.</text>
</comment>
<dbReference type="RefSeq" id="WP_064173590.1">
    <property type="nucleotide sequence ID" value="NZ_BAABZZ010000096.1"/>
</dbReference>
<proteinExistence type="predicted"/>
<accession>A0A3P2EFQ0</accession>
<reference evidence="1 2" key="1">
    <citation type="journal article" date="2019" name="Antimicrob. Agents Chemother.">
        <title>Applying Rapid Whole Genome Sequencing to Predict Phenotypic Antimicrobial Susceptibility Testing Results Among Carbapenem-Resistant Klebsiella pneumoniae Clinical Isolates.</title>
        <authorList>
            <person name="Tamma P.D."/>
            <person name="Fan Y."/>
            <person name="Bergman Y."/>
            <person name="Pertea G."/>
            <person name="Kazmi A."/>
            <person name="Lewis S."/>
            <person name="Carroll K.C."/>
            <person name="Schatz M.C."/>
            <person name="Timp W."/>
            <person name="Simner P.J."/>
        </authorList>
    </citation>
    <scope>NUCLEOTIDE SEQUENCE [LARGE SCALE GENOMIC DNA]</scope>
    <source>
        <strain evidence="1 2">KLPN_33</strain>
    </source>
</reference>
<dbReference type="Proteomes" id="UP000272440">
    <property type="component" value="Unassembled WGS sequence"/>
</dbReference>